<dbReference type="EMBL" id="FNAI01000006">
    <property type="protein sequence ID" value="SDE41536.1"/>
    <property type="molecule type" value="Genomic_DNA"/>
</dbReference>
<dbReference type="Pfam" id="PF19263">
    <property type="entry name" value="DUF5906"/>
    <property type="match status" value="1"/>
</dbReference>
<gene>
    <name evidence="2" type="ORF">SAMN05216464_10653</name>
</gene>
<dbReference type="InterPro" id="IPR027417">
    <property type="entry name" value="P-loop_NTPase"/>
</dbReference>
<proteinExistence type="predicted"/>
<reference evidence="2 3" key="1">
    <citation type="submission" date="2016-10" db="EMBL/GenBank/DDBJ databases">
        <authorList>
            <person name="de Groot N.N."/>
        </authorList>
    </citation>
    <scope>NUCLEOTIDE SEQUENCE [LARGE SCALE GENOMIC DNA]</scope>
    <source>
        <strain evidence="2 3">47C3B</strain>
    </source>
</reference>
<protein>
    <recommendedName>
        <fullName evidence="1">NrS-1 polymerase-like helicase domain-containing protein</fullName>
    </recommendedName>
</protein>
<accession>A0A1G7CSB1</accession>
<dbReference type="Proteomes" id="UP000199072">
    <property type="component" value="Unassembled WGS sequence"/>
</dbReference>
<name>A0A1G7CSB1_9SPHI</name>
<evidence type="ECO:0000313" key="3">
    <source>
        <dbReference type="Proteomes" id="UP000199072"/>
    </source>
</evidence>
<dbReference type="InterPro" id="IPR045455">
    <property type="entry name" value="NrS-1_pol-like_helicase"/>
</dbReference>
<dbReference type="AlphaFoldDB" id="A0A1G7CSB1"/>
<dbReference type="Gene3D" id="3.40.50.300">
    <property type="entry name" value="P-loop containing nucleotide triphosphate hydrolases"/>
    <property type="match status" value="1"/>
</dbReference>
<keyword evidence="3" id="KW-1185">Reference proteome</keyword>
<sequence>MDRQRPAGRCTISMAMADQFFPLNQPGSYIRVQTSYYKRTRQPMVTGGYTDGWLLWSSETLKKDLSADAIKKIRKFDAYCCVPSHTDYRETIGNYFNKYHPLEFKPEPGSCETILGFLGHIFGEQCELGLDYITLLYTRPVIKLPILCLVSKERKTGKTTFLDLLKVIFGNNMTFNGNHDFRSQFNSDWMNTLIIGVEEVLLDKKEDSEKIKNLSTAKVSKVEAKSKDKRETEFFGKFILCSNNEYNFIVIEPTETRYWVRKIPVFEKENVRLLEQMTTEIPAFLFHLLERPLSVPVGNTRMWFSEQQIRTDALLRVMRNNRNRLETELLLLLKEIQEHDPGQKMCFANKDILDLLKKSMPRLTRQDVSQLMQQEWGLVPVPNSLSYSTYCYNNLNELVSVAKTGRYYTITEEWLRQKFDESG</sequence>
<feature type="domain" description="NrS-1 polymerase-like helicase" evidence="1">
    <location>
        <begin position="149"/>
        <end position="249"/>
    </location>
</feature>
<evidence type="ECO:0000313" key="2">
    <source>
        <dbReference type="EMBL" id="SDE41536.1"/>
    </source>
</evidence>
<dbReference type="STRING" id="1391627.SAMN05216464_10653"/>
<organism evidence="2 3">
    <name type="scientific">Mucilaginibacter pineti</name>
    <dbReference type="NCBI Taxonomy" id="1391627"/>
    <lineage>
        <taxon>Bacteria</taxon>
        <taxon>Pseudomonadati</taxon>
        <taxon>Bacteroidota</taxon>
        <taxon>Sphingobacteriia</taxon>
        <taxon>Sphingobacteriales</taxon>
        <taxon>Sphingobacteriaceae</taxon>
        <taxon>Mucilaginibacter</taxon>
    </lineage>
</organism>
<evidence type="ECO:0000259" key="1">
    <source>
        <dbReference type="Pfam" id="PF19263"/>
    </source>
</evidence>